<feature type="domain" description="Death" evidence="1">
    <location>
        <begin position="44"/>
        <end position="121"/>
    </location>
</feature>
<reference evidence="2 3" key="1">
    <citation type="submission" date="2022-12" db="EMBL/GenBank/DDBJ databases">
        <title>Chromosome-level genome of Tegillarca granosa.</title>
        <authorList>
            <person name="Kim J."/>
        </authorList>
    </citation>
    <scope>NUCLEOTIDE SEQUENCE [LARGE SCALE GENOMIC DNA]</scope>
    <source>
        <strain evidence="2">Teg-2019</strain>
        <tissue evidence="2">Adductor muscle</tissue>
    </source>
</reference>
<keyword evidence="3" id="KW-1185">Reference proteome</keyword>
<dbReference type="SUPFAM" id="SSF47986">
    <property type="entry name" value="DEATH domain"/>
    <property type="match status" value="1"/>
</dbReference>
<dbReference type="Proteomes" id="UP001217089">
    <property type="component" value="Unassembled WGS sequence"/>
</dbReference>
<protein>
    <recommendedName>
        <fullName evidence="1">Death domain-containing protein</fullName>
    </recommendedName>
</protein>
<evidence type="ECO:0000313" key="2">
    <source>
        <dbReference type="EMBL" id="KAJ8313846.1"/>
    </source>
</evidence>
<sequence length="262" mass="30245">MTTDGVTIEQACFHVLNEDNDKGGDGSFTGFGNIKIGNLPPSENEYFYNLLKQDPNPPWKSLARVMNIPTSSVKRFERSENPSRRFIIYISDAKSMSLSRLIPYLLKIGLRQLVELIERTTTDKECVLSDIKDKIIWIIEDALNVVPYPLWNKMAIEKKLSEVSIYDIANGRIPETEEIDEMYVTEFRTYLKDFCGFRETIYEQTNVVEKDTVCELNTIRSLEKENSTPDRKKNPSAELKKVQKMTGKEVLDFVKDSCFEEQ</sequence>
<gene>
    <name evidence="2" type="ORF">KUTeg_008407</name>
</gene>
<comment type="caution">
    <text evidence="2">The sequence shown here is derived from an EMBL/GenBank/DDBJ whole genome shotgun (WGS) entry which is preliminary data.</text>
</comment>
<name>A0ABQ9FB91_TEGGR</name>
<dbReference type="InterPro" id="IPR011029">
    <property type="entry name" value="DEATH-like_dom_sf"/>
</dbReference>
<proteinExistence type="predicted"/>
<organism evidence="2 3">
    <name type="scientific">Tegillarca granosa</name>
    <name type="common">Malaysian cockle</name>
    <name type="synonym">Anadara granosa</name>
    <dbReference type="NCBI Taxonomy" id="220873"/>
    <lineage>
        <taxon>Eukaryota</taxon>
        <taxon>Metazoa</taxon>
        <taxon>Spiralia</taxon>
        <taxon>Lophotrochozoa</taxon>
        <taxon>Mollusca</taxon>
        <taxon>Bivalvia</taxon>
        <taxon>Autobranchia</taxon>
        <taxon>Pteriomorphia</taxon>
        <taxon>Arcoida</taxon>
        <taxon>Arcoidea</taxon>
        <taxon>Arcidae</taxon>
        <taxon>Tegillarca</taxon>
    </lineage>
</organism>
<dbReference type="EMBL" id="JARBDR010000342">
    <property type="protein sequence ID" value="KAJ8313846.1"/>
    <property type="molecule type" value="Genomic_DNA"/>
</dbReference>
<dbReference type="InterPro" id="IPR000488">
    <property type="entry name" value="Death_dom"/>
</dbReference>
<accession>A0ABQ9FB91</accession>
<evidence type="ECO:0000313" key="3">
    <source>
        <dbReference type="Proteomes" id="UP001217089"/>
    </source>
</evidence>
<evidence type="ECO:0000259" key="1">
    <source>
        <dbReference type="PROSITE" id="PS50017"/>
    </source>
</evidence>
<dbReference type="PROSITE" id="PS50017">
    <property type="entry name" value="DEATH_DOMAIN"/>
    <property type="match status" value="1"/>
</dbReference>
<dbReference type="Gene3D" id="1.10.533.10">
    <property type="entry name" value="Death Domain, Fas"/>
    <property type="match status" value="1"/>
</dbReference>